<evidence type="ECO:0000256" key="6">
    <source>
        <dbReference type="ARBA" id="ARBA00022500"/>
    </source>
</evidence>
<evidence type="ECO:0000256" key="9">
    <source>
        <dbReference type="ARBA" id="ARBA00023136"/>
    </source>
</evidence>
<dbReference type="Proteomes" id="UP000615326">
    <property type="component" value="Unassembled WGS sequence"/>
</dbReference>
<organism evidence="12 13">
    <name type="scientific">Acetobacter fallax</name>
    <dbReference type="NCBI Taxonomy" id="1737473"/>
    <lineage>
        <taxon>Bacteria</taxon>
        <taxon>Pseudomonadati</taxon>
        <taxon>Pseudomonadota</taxon>
        <taxon>Alphaproteobacteria</taxon>
        <taxon>Acetobacterales</taxon>
        <taxon>Acetobacteraceae</taxon>
        <taxon>Acetobacter</taxon>
    </lineage>
</organism>
<keyword evidence="5" id="KW-1003">Cell membrane</keyword>
<comment type="similarity">
    <text evidence="2">Belongs to the FliJ family.</text>
</comment>
<comment type="caution">
    <text evidence="12">The sequence shown here is derived from an EMBL/GenBank/DDBJ whole genome shotgun (WGS) entry which is preliminary data.</text>
</comment>
<dbReference type="RefSeq" id="WP_173577474.1">
    <property type="nucleotide sequence ID" value="NZ_WOSW01000018.1"/>
</dbReference>
<keyword evidence="8" id="KW-0653">Protein transport</keyword>
<keyword evidence="10" id="KW-1006">Bacterial flagellum protein export</keyword>
<evidence type="ECO:0000256" key="10">
    <source>
        <dbReference type="ARBA" id="ARBA00023225"/>
    </source>
</evidence>
<dbReference type="Gene3D" id="1.10.287.1700">
    <property type="match status" value="1"/>
</dbReference>
<reference evidence="12 13" key="1">
    <citation type="journal article" date="2020" name="Int. J. Syst. Evol. Microbiol.">
        <title>Novel acetic acid bacteria from cider fermentations: Acetobacter conturbans sp. nov. and Acetobacter fallax sp. nov.</title>
        <authorList>
            <person name="Sombolestani A.S."/>
            <person name="Cleenwerck I."/>
            <person name="Cnockaert M."/>
            <person name="Borremans W."/>
            <person name="Wieme A.D."/>
            <person name="De Vuyst L."/>
            <person name="Vandamme P."/>
        </authorList>
    </citation>
    <scope>NUCLEOTIDE SEQUENCE [LARGE SCALE GENOMIC DNA]</scope>
    <source>
        <strain evidence="12 13">LMG 1637</strain>
    </source>
</reference>
<keyword evidence="4" id="KW-0813">Transport</keyword>
<keyword evidence="6" id="KW-0145">Chemotaxis</keyword>
<sequence>MPRSPLDSLLRLRRQELDEAKRLLSEALAQAMMAAEAVKTAEQNMVNERDIALDLSADDRTVETYSRWLPIGRAALERARKLEQDAATGVQSSRTRVNMARAALEVAEKLAEARAQEEQARRDRQEQNALDDLSARRFHKQE</sequence>
<name>A0ABX0KCU3_9PROT</name>
<keyword evidence="9" id="KW-0472">Membrane</keyword>
<dbReference type="EMBL" id="WOSW01000018">
    <property type="protein sequence ID" value="NHO32946.1"/>
    <property type="molecule type" value="Genomic_DNA"/>
</dbReference>
<proteinExistence type="inferred from homology"/>
<keyword evidence="7" id="KW-1005">Bacterial flagellum biogenesis</keyword>
<feature type="region of interest" description="Disordered" evidence="11">
    <location>
        <begin position="114"/>
        <end position="142"/>
    </location>
</feature>
<dbReference type="InterPro" id="IPR012823">
    <property type="entry name" value="Flagell_FliJ"/>
</dbReference>
<evidence type="ECO:0000256" key="2">
    <source>
        <dbReference type="ARBA" id="ARBA00010004"/>
    </source>
</evidence>
<accession>A0ABX0KCU3</accession>
<dbReference type="Pfam" id="PF02050">
    <property type="entry name" value="FliJ"/>
    <property type="match status" value="1"/>
</dbReference>
<evidence type="ECO:0000313" key="13">
    <source>
        <dbReference type="Proteomes" id="UP000615326"/>
    </source>
</evidence>
<keyword evidence="13" id="KW-1185">Reference proteome</keyword>
<evidence type="ECO:0000256" key="7">
    <source>
        <dbReference type="ARBA" id="ARBA00022795"/>
    </source>
</evidence>
<evidence type="ECO:0000256" key="11">
    <source>
        <dbReference type="SAM" id="MobiDB-lite"/>
    </source>
</evidence>
<evidence type="ECO:0000256" key="5">
    <source>
        <dbReference type="ARBA" id="ARBA00022475"/>
    </source>
</evidence>
<evidence type="ECO:0000313" key="12">
    <source>
        <dbReference type="EMBL" id="NHO32946.1"/>
    </source>
</evidence>
<evidence type="ECO:0000256" key="1">
    <source>
        <dbReference type="ARBA" id="ARBA00004413"/>
    </source>
</evidence>
<comment type="subcellular location">
    <subcellularLocation>
        <location evidence="1">Cell membrane</location>
        <topology evidence="1">Peripheral membrane protein</topology>
        <orientation evidence="1">Cytoplasmic side</orientation>
    </subcellularLocation>
</comment>
<evidence type="ECO:0000256" key="3">
    <source>
        <dbReference type="ARBA" id="ARBA00020392"/>
    </source>
</evidence>
<feature type="compositionally biased region" description="Basic and acidic residues" evidence="11">
    <location>
        <begin position="114"/>
        <end position="126"/>
    </location>
</feature>
<gene>
    <name evidence="12" type="ORF">GOB84_10335</name>
</gene>
<protein>
    <recommendedName>
        <fullName evidence="3">Flagellar FliJ protein</fullName>
    </recommendedName>
</protein>
<dbReference type="InterPro" id="IPR053716">
    <property type="entry name" value="Flag_assembly_chemotaxis_eff"/>
</dbReference>
<evidence type="ECO:0000256" key="8">
    <source>
        <dbReference type="ARBA" id="ARBA00022927"/>
    </source>
</evidence>
<evidence type="ECO:0000256" key="4">
    <source>
        <dbReference type="ARBA" id="ARBA00022448"/>
    </source>
</evidence>